<protein>
    <submittedName>
        <fullName evidence="7">CFAP47 isoform 6</fullName>
    </submittedName>
</protein>
<dbReference type="GO" id="GO:0005737">
    <property type="term" value="C:cytoplasm"/>
    <property type="evidence" value="ECO:0007669"/>
    <property type="project" value="UniProtKB-SubCell"/>
</dbReference>
<feature type="domain" description="HYDIN/VesB/CFA65-like Ig-like" evidence="6">
    <location>
        <begin position="6"/>
        <end position="100"/>
    </location>
</feature>
<evidence type="ECO:0000256" key="5">
    <source>
        <dbReference type="ARBA" id="ARBA00023273"/>
    </source>
</evidence>
<dbReference type="PANTHER" id="PTHR45912">
    <property type="entry name" value="CILIA- AND FLAGELLA-ASSOCIATED PROTEIN 47"/>
    <property type="match status" value="1"/>
</dbReference>
<comment type="caution">
    <text evidence="7">The sequence shown here is derived from an EMBL/GenBank/DDBJ whole genome shotgun (WGS) entry which is preliminary data.</text>
</comment>
<dbReference type="Pfam" id="PF22544">
    <property type="entry name" value="HYDIN_VesB_CFA65-like_Ig"/>
    <property type="match status" value="1"/>
</dbReference>
<evidence type="ECO:0000256" key="1">
    <source>
        <dbReference type="ARBA" id="ARBA00004138"/>
    </source>
</evidence>
<keyword evidence="5" id="KW-0966">Cell projection</keyword>
<keyword evidence="3" id="KW-0963">Cytoplasm</keyword>
<feature type="non-terminal residue" evidence="7">
    <location>
        <position position="1"/>
    </location>
</feature>
<evidence type="ECO:0000313" key="8">
    <source>
        <dbReference type="Proteomes" id="UP000236370"/>
    </source>
</evidence>
<keyword evidence="4" id="KW-0969">Cilium</keyword>
<organism evidence="7 8">
    <name type="scientific">Pan troglodytes</name>
    <name type="common">Chimpanzee</name>
    <dbReference type="NCBI Taxonomy" id="9598"/>
    <lineage>
        <taxon>Eukaryota</taxon>
        <taxon>Metazoa</taxon>
        <taxon>Chordata</taxon>
        <taxon>Craniata</taxon>
        <taxon>Vertebrata</taxon>
        <taxon>Euteleostomi</taxon>
        <taxon>Mammalia</taxon>
        <taxon>Eutheria</taxon>
        <taxon>Euarchontoglires</taxon>
        <taxon>Primates</taxon>
        <taxon>Haplorrhini</taxon>
        <taxon>Catarrhini</taxon>
        <taxon>Hominidae</taxon>
        <taxon>Pan</taxon>
    </lineage>
</organism>
<dbReference type="AlphaFoldDB" id="A0A2J8JXR0"/>
<evidence type="ECO:0000256" key="2">
    <source>
        <dbReference type="ARBA" id="ARBA00004496"/>
    </source>
</evidence>
<evidence type="ECO:0000313" key="7">
    <source>
        <dbReference type="EMBL" id="PNI27575.1"/>
    </source>
</evidence>
<dbReference type="InterPro" id="IPR013783">
    <property type="entry name" value="Ig-like_fold"/>
</dbReference>
<dbReference type="Proteomes" id="UP000236370">
    <property type="component" value="Unassembled WGS sequence"/>
</dbReference>
<dbReference type="EMBL" id="NBAG03000411">
    <property type="protein sequence ID" value="PNI27575.1"/>
    <property type="molecule type" value="Genomic_DNA"/>
</dbReference>
<proteinExistence type="predicted"/>
<sequence>LIPSCQLEIESVVNFGTLVANSKVYSKEITITNHGKAPGIFKAEYHGQLPILIFPTSGIVDAKSSMVIKVDFCADQPRIVDEEAIVILQGQPELLLSIKAHVVEQIIELLNMSSDRRLECIHFGPVFFGSSKIKHARIYNNSPEPINWVAIIQDDAVGEELGTDIQQRTDIALNNLTYIRKIKNIDTTIIISCLPNEGTLQPYQKTVITFCFTPKLMAVGKKDIGPSYRQDYALFLRFESVGSKDGFLRDDDYKTIKSERFQKVELALTGTGLPVLLQFDPGPVLNFKPCFMGERSEIQCIIKNQCELLPVTYHFKKTANFEIDPEKGKITGGGMVDVMCSFVPHQLGVFKVKQMIEIIGLVAEEDLQSLSVKSFHHVYLAFNSICKASTKKVVMKFDPGILPSIRNPTGKFVVKDLAKRKNYAPVAMLQSAMTRTHNHRSCEEPVKDMLLAFPNDRAATIRSKDHHKHFRPIFTKVPRFNCVNHDFAYTTFEKQQKKLHENYYAMYLKYLRSVRLQKKQAERERMYSYDDTDIGLEPGSGLKSPSLSEAEIEEELSSAANPIRANRLLTTRSIASQEEESVRRKVLKGLKSEPSTPQEKHDCSLILTPKQIHQVIVVRY</sequence>
<comment type="subcellular location">
    <subcellularLocation>
        <location evidence="1">Cell projection</location>
        <location evidence="1">Cilium</location>
    </subcellularLocation>
    <subcellularLocation>
        <location evidence="2">Cytoplasm</location>
    </subcellularLocation>
</comment>
<dbReference type="GO" id="GO:0005929">
    <property type="term" value="C:cilium"/>
    <property type="evidence" value="ECO:0007669"/>
    <property type="project" value="UniProtKB-SubCell"/>
</dbReference>
<name>A0A2J8JXR0_PANTR</name>
<reference evidence="7 8" key="1">
    <citation type="submission" date="2017-12" db="EMBL/GenBank/DDBJ databases">
        <title>High-resolution comparative analysis of great ape genomes.</title>
        <authorList>
            <person name="Pollen A."/>
            <person name="Hastie A."/>
            <person name="Hormozdiari F."/>
            <person name="Dougherty M."/>
            <person name="Liu R."/>
            <person name="Chaisson M."/>
            <person name="Hoppe E."/>
            <person name="Hill C."/>
            <person name="Pang A."/>
            <person name="Hillier L."/>
            <person name="Baker C."/>
            <person name="Armstrong J."/>
            <person name="Shendure J."/>
            <person name="Paten B."/>
            <person name="Wilson R."/>
            <person name="Chao H."/>
            <person name="Schneider V."/>
            <person name="Ventura M."/>
            <person name="Kronenberg Z."/>
            <person name="Murali S."/>
            <person name="Gordon D."/>
            <person name="Cantsilieris S."/>
            <person name="Munson K."/>
            <person name="Nelson B."/>
            <person name="Raja A."/>
            <person name="Underwood J."/>
            <person name="Diekhans M."/>
            <person name="Fiddes I."/>
            <person name="Haussler D."/>
            <person name="Eichler E."/>
        </authorList>
    </citation>
    <scope>NUCLEOTIDE SEQUENCE [LARGE SCALE GENOMIC DNA]</scope>
    <source>
        <strain evidence="7">Yerkes chimp pedigree #C0471</strain>
    </source>
</reference>
<dbReference type="PANTHER" id="PTHR45912:SF3">
    <property type="entry name" value="CILIA- AND FLAGELLA-ASSOCIATED PROTEIN 47"/>
    <property type="match status" value="1"/>
</dbReference>
<dbReference type="InterPro" id="IPR053879">
    <property type="entry name" value="HYDIN_VesB_CFA65-like_Ig"/>
</dbReference>
<gene>
    <name evidence="7" type="ORF">CK820_G0043435</name>
</gene>
<evidence type="ECO:0000259" key="6">
    <source>
        <dbReference type="Pfam" id="PF22544"/>
    </source>
</evidence>
<evidence type="ECO:0000256" key="4">
    <source>
        <dbReference type="ARBA" id="ARBA00023069"/>
    </source>
</evidence>
<dbReference type="Gene3D" id="2.60.40.10">
    <property type="entry name" value="Immunoglobulins"/>
    <property type="match status" value="3"/>
</dbReference>
<accession>A0A2J8JXR0</accession>
<evidence type="ECO:0000256" key="3">
    <source>
        <dbReference type="ARBA" id="ARBA00022490"/>
    </source>
</evidence>